<feature type="compositionally biased region" description="Basic and acidic residues" evidence="1">
    <location>
        <begin position="219"/>
        <end position="257"/>
    </location>
</feature>
<reference evidence="2" key="3">
    <citation type="submission" date="2021-05" db="UniProtKB">
        <authorList>
            <consortium name="EnsemblPlants"/>
        </authorList>
    </citation>
    <scope>IDENTIFICATION</scope>
    <source>
        <strain evidence="2">cv. B73</strain>
    </source>
</reference>
<organism evidence="2 3">
    <name type="scientific">Zea mays</name>
    <name type="common">Maize</name>
    <dbReference type="NCBI Taxonomy" id="4577"/>
    <lineage>
        <taxon>Eukaryota</taxon>
        <taxon>Viridiplantae</taxon>
        <taxon>Streptophyta</taxon>
        <taxon>Embryophyta</taxon>
        <taxon>Tracheophyta</taxon>
        <taxon>Spermatophyta</taxon>
        <taxon>Magnoliopsida</taxon>
        <taxon>Liliopsida</taxon>
        <taxon>Poales</taxon>
        <taxon>Poaceae</taxon>
        <taxon>PACMAD clade</taxon>
        <taxon>Panicoideae</taxon>
        <taxon>Andropogonodae</taxon>
        <taxon>Andropogoneae</taxon>
        <taxon>Tripsacinae</taxon>
        <taxon>Zea</taxon>
    </lineage>
</organism>
<dbReference type="Gramene" id="Zm00001eb213210_T005">
    <property type="protein sequence ID" value="Zm00001eb213210_P005"/>
    <property type="gene ID" value="Zm00001eb213210"/>
</dbReference>
<keyword evidence="3" id="KW-1185">Reference proteome</keyword>
<dbReference type="InParanoid" id="A0A804P7D5"/>
<feature type="compositionally biased region" description="Basic residues" evidence="1">
    <location>
        <begin position="258"/>
        <end position="270"/>
    </location>
</feature>
<protein>
    <submittedName>
        <fullName evidence="2">Uncharacterized protein</fullName>
    </submittedName>
</protein>
<evidence type="ECO:0000313" key="2">
    <source>
        <dbReference type="EnsemblPlants" id="Zm00001eb213210_P005"/>
    </source>
</evidence>
<evidence type="ECO:0000313" key="3">
    <source>
        <dbReference type="Proteomes" id="UP000007305"/>
    </source>
</evidence>
<evidence type="ECO:0000256" key="1">
    <source>
        <dbReference type="SAM" id="MobiDB-lite"/>
    </source>
</evidence>
<sequence>MAAPVPSPSPGGGAASSPGPTGGRGPDGGRDPCAGLLLRRSTSARSMAASLSLVATTCSAAATSSRAWTQLAVAFFDVTLSARHADIRHRRHSPAALRPVREECVSHVQFLAGLPLLEARSARRYLGIWISFGTTQRATADRPWLEATMACSTQCFVVAPPHAWAPRSSRRSTAFNGTNKIRAYAHCAKNSVRRSGTCDGKLLLTVRCLNHARVNMFSGRDRSAPDQPGRHQHEPHLRDEPRRARPERKEEGEQDVRRPHHPCRARRSSSRAHETGVPSNSQGREPAEPAAAAERQRPGNRRRRGDPGAGARAGGGDAAHNRGPLLYRVCSRPQLLRSCVPVARVFDWIFFQPFSVCIS</sequence>
<feature type="compositionally biased region" description="Gly residues" evidence="1">
    <location>
        <begin position="307"/>
        <end position="317"/>
    </location>
</feature>
<name>A0A804P7D5_MAIZE</name>
<accession>A0A804P7D5</accession>
<dbReference type="EnsemblPlants" id="Zm00001eb213210_T005">
    <property type="protein sequence ID" value="Zm00001eb213210_P005"/>
    <property type="gene ID" value="Zm00001eb213210"/>
</dbReference>
<proteinExistence type="predicted"/>
<reference evidence="3" key="1">
    <citation type="journal article" date="2009" name="Science">
        <title>The B73 maize genome: complexity, diversity, and dynamics.</title>
        <authorList>
            <person name="Schnable P.S."/>
            <person name="Ware D."/>
            <person name="Fulton R.S."/>
            <person name="Stein J.C."/>
            <person name="Wei F."/>
            <person name="Pasternak S."/>
            <person name="Liang C."/>
            <person name="Zhang J."/>
            <person name="Fulton L."/>
            <person name="Graves T.A."/>
            <person name="Minx P."/>
            <person name="Reily A.D."/>
            <person name="Courtney L."/>
            <person name="Kruchowski S.S."/>
            <person name="Tomlinson C."/>
            <person name="Strong C."/>
            <person name="Delehaunty K."/>
            <person name="Fronick C."/>
            <person name="Courtney B."/>
            <person name="Rock S.M."/>
            <person name="Belter E."/>
            <person name="Du F."/>
            <person name="Kim K."/>
            <person name="Abbott R.M."/>
            <person name="Cotton M."/>
            <person name="Levy A."/>
            <person name="Marchetto P."/>
            <person name="Ochoa K."/>
            <person name="Jackson S.M."/>
            <person name="Gillam B."/>
            <person name="Chen W."/>
            <person name="Yan L."/>
            <person name="Higginbotham J."/>
            <person name="Cardenas M."/>
            <person name="Waligorski J."/>
            <person name="Applebaum E."/>
            <person name="Phelps L."/>
            <person name="Falcone J."/>
            <person name="Kanchi K."/>
            <person name="Thane T."/>
            <person name="Scimone A."/>
            <person name="Thane N."/>
            <person name="Henke J."/>
            <person name="Wang T."/>
            <person name="Ruppert J."/>
            <person name="Shah N."/>
            <person name="Rotter K."/>
            <person name="Hodges J."/>
            <person name="Ingenthron E."/>
            <person name="Cordes M."/>
            <person name="Kohlberg S."/>
            <person name="Sgro J."/>
            <person name="Delgado B."/>
            <person name="Mead K."/>
            <person name="Chinwalla A."/>
            <person name="Leonard S."/>
            <person name="Crouse K."/>
            <person name="Collura K."/>
            <person name="Kudrna D."/>
            <person name="Currie J."/>
            <person name="He R."/>
            <person name="Angelova A."/>
            <person name="Rajasekar S."/>
            <person name="Mueller T."/>
            <person name="Lomeli R."/>
            <person name="Scara G."/>
            <person name="Ko A."/>
            <person name="Delaney K."/>
            <person name="Wissotski M."/>
            <person name="Lopez G."/>
            <person name="Campos D."/>
            <person name="Braidotti M."/>
            <person name="Ashley E."/>
            <person name="Golser W."/>
            <person name="Kim H."/>
            <person name="Lee S."/>
            <person name="Lin J."/>
            <person name="Dujmic Z."/>
            <person name="Kim W."/>
            <person name="Talag J."/>
            <person name="Zuccolo A."/>
            <person name="Fan C."/>
            <person name="Sebastian A."/>
            <person name="Kramer M."/>
            <person name="Spiegel L."/>
            <person name="Nascimento L."/>
            <person name="Zutavern T."/>
            <person name="Miller B."/>
            <person name="Ambroise C."/>
            <person name="Muller S."/>
            <person name="Spooner W."/>
            <person name="Narechania A."/>
            <person name="Ren L."/>
            <person name="Wei S."/>
            <person name="Kumari S."/>
            <person name="Faga B."/>
            <person name="Levy M.J."/>
            <person name="McMahan L."/>
            <person name="Van Buren P."/>
            <person name="Vaughn M.W."/>
            <person name="Ying K."/>
            <person name="Yeh C.-T."/>
            <person name="Emrich S.J."/>
            <person name="Jia Y."/>
            <person name="Kalyanaraman A."/>
            <person name="Hsia A.-P."/>
            <person name="Barbazuk W.B."/>
            <person name="Baucom R.S."/>
            <person name="Brutnell T.P."/>
            <person name="Carpita N.C."/>
            <person name="Chaparro C."/>
            <person name="Chia J.-M."/>
            <person name="Deragon J.-M."/>
            <person name="Estill J.C."/>
            <person name="Fu Y."/>
            <person name="Jeddeloh J.A."/>
            <person name="Han Y."/>
            <person name="Lee H."/>
            <person name="Li P."/>
            <person name="Lisch D.R."/>
            <person name="Liu S."/>
            <person name="Liu Z."/>
            <person name="Nagel D.H."/>
            <person name="McCann M.C."/>
            <person name="SanMiguel P."/>
            <person name="Myers A.M."/>
            <person name="Nettleton D."/>
            <person name="Nguyen J."/>
            <person name="Penning B.W."/>
            <person name="Ponnala L."/>
            <person name="Schneider K.L."/>
            <person name="Schwartz D.C."/>
            <person name="Sharma A."/>
            <person name="Soderlund C."/>
            <person name="Springer N.M."/>
            <person name="Sun Q."/>
            <person name="Wang H."/>
            <person name="Waterman M."/>
            <person name="Westerman R."/>
            <person name="Wolfgruber T.K."/>
            <person name="Yang L."/>
            <person name="Yu Y."/>
            <person name="Zhang L."/>
            <person name="Zhou S."/>
            <person name="Zhu Q."/>
            <person name="Bennetzen J.L."/>
            <person name="Dawe R.K."/>
            <person name="Jiang J."/>
            <person name="Jiang N."/>
            <person name="Presting G.G."/>
            <person name="Wessler S.R."/>
            <person name="Aluru S."/>
            <person name="Martienssen R.A."/>
            <person name="Clifton S.W."/>
            <person name="McCombie W.R."/>
            <person name="Wing R.A."/>
            <person name="Wilson R.K."/>
        </authorList>
    </citation>
    <scope>NUCLEOTIDE SEQUENCE [LARGE SCALE GENOMIC DNA]</scope>
    <source>
        <strain evidence="3">cv. B73</strain>
    </source>
</reference>
<dbReference type="AlphaFoldDB" id="A0A804P7D5"/>
<gene>
    <name evidence="2" type="primary">LOC100217207</name>
</gene>
<feature type="compositionally biased region" description="Gly residues" evidence="1">
    <location>
        <begin position="10"/>
        <end position="26"/>
    </location>
</feature>
<reference evidence="2" key="2">
    <citation type="submission" date="2019-07" db="EMBL/GenBank/DDBJ databases">
        <authorList>
            <person name="Seetharam A."/>
            <person name="Woodhouse M."/>
            <person name="Cannon E."/>
        </authorList>
    </citation>
    <scope>NUCLEOTIDE SEQUENCE [LARGE SCALE GENOMIC DNA]</scope>
    <source>
        <strain evidence="2">cv. B73</strain>
    </source>
</reference>
<feature type="region of interest" description="Disordered" evidence="1">
    <location>
        <begin position="218"/>
        <end position="323"/>
    </location>
</feature>
<dbReference type="Proteomes" id="UP000007305">
    <property type="component" value="Chromosome 5"/>
</dbReference>
<feature type="region of interest" description="Disordered" evidence="1">
    <location>
        <begin position="1"/>
        <end position="32"/>
    </location>
</feature>